<dbReference type="EMBL" id="RHJS01000002">
    <property type="protein sequence ID" value="RRK33177.1"/>
    <property type="molecule type" value="Genomic_DNA"/>
</dbReference>
<dbReference type="AlphaFoldDB" id="N2AZK6"/>
<protein>
    <submittedName>
        <fullName evidence="2">Uncharacterized protein</fullName>
    </submittedName>
</protein>
<sequence>MANKRLNVTRREFQDSYRRHYRLYQNTNVSDKSRRLVLFYSVECGLKSLIMKETGNDTYEELETYCETNGKYNITGHDIKAMLKEVNPRNEFVLKNISLEKGGGSVPPMRFNELWRYGAAVADIEEEERTEKVLAKIAEWIKTRL</sequence>
<reference evidence="1 4" key="2">
    <citation type="submission" date="2019-07" db="EMBL/GenBank/DDBJ databases">
        <title>Draft genome sequences of 15 bacterial species constituting the stable defined intestinal microbiota of the GM15 gnotobiotic mouse model.</title>
        <authorList>
            <person name="Elie C."/>
            <person name="Mathieu A."/>
            <person name="Saliou A."/>
            <person name="Darnaud M."/>
            <person name="Leulier F."/>
            <person name="Tamellini A."/>
        </authorList>
    </citation>
    <scope>NUCLEOTIDE SEQUENCE [LARGE SCALE GENOMIC DNA]</scope>
    <source>
        <strain evidence="4">ASF 502</strain>
        <strain evidence="1">MD300</strain>
    </source>
</reference>
<reference evidence="2" key="1">
    <citation type="submission" date="2018-10" db="EMBL/GenBank/DDBJ databases">
        <title>Schaedlerella arabinophila gen. nov. sp. nov., isolated from the mouse intestinal tract and comparative analysis with the genome of the closely related altered Schaedler flora strain ASF502.</title>
        <authorList>
            <person name="Miyake S."/>
            <person name="Soh M."/>
            <person name="Seedorf H."/>
        </authorList>
    </citation>
    <scope>NUCLEOTIDE SEQUENCE [LARGE SCALE GENOMIC DNA]</scope>
    <source>
        <strain evidence="2">DSM 106076</strain>
    </source>
</reference>
<organism evidence="2 3">
    <name type="scientific">Schaedlerella arabinosiphila</name>
    <dbReference type="NCBI Taxonomy" id="2044587"/>
    <lineage>
        <taxon>Bacteria</taxon>
        <taxon>Bacillati</taxon>
        <taxon>Bacillota</taxon>
        <taxon>Clostridia</taxon>
        <taxon>Lachnospirales</taxon>
        <taxon>Lachnospiraceae</taxon>
        <taxon>Schaedlerella</taxon>
    </lineage>
</organism>
<dbReference type="EMBL" id="VIRB01000077">
    <property type="protein sequence ID" value="NDO69639.1"/>
    <property type="molecule type" value="Genomic_DNA"/>
</dbReference>
<comment type="caution">
    <text evidence="2">The sequence shown here is derived from an EMBL/GenBank/DDBJ whole genome shotgun (WGS) entry which is preliminary data.</text>
</comment>
<evidence type="ECO:0000313" key="4">
    <source>
        <dbReference type="Proteomes" id="UP000474104"/>
    </source>
</evidence>
<dbReference type="STRING" id="2044587.C824_01261"/>
<evidence type="ECO:0000313" key="1">
    <source>
        <dbReference type="EMBL" id="NDO69639.1"/>
    </source>
</evidence>
<gene>
    <name evidence="2" type="ORF">EBB54_18890</name>
    <name evidence="1" type="ORF">FMM80_13480</name>
</gene>
<accession>N2AZK6</accession>
<dbReference type="Proteomes" id="UP000274920">
    <property type="component" value="Unassembled WGS sequence"/>
</dbReference>
<dbReference type="OrthoDB" id="5420191at2"/>
<dbReference type="HOGENOM" id="CLU_1783533_0_0_9"/>
<dbReference type="Proteomes" id="UP000474104">
    <property type="component" value="Unassembled WGS sequence"/>
</dbReference>
<keyword evidence="3" id="KW-1185">Reference proteome</keyword>
<accession>A0A3R8R6K0</accession>
<dbReference type="RefSeq" id="WP_004075192.1">
    <property type="nucleotide sequence ID" value="NZ_CASCYM010000002.1"/>
</dbReference>
<evidence type="ECO:0000313" key="3">
    <source>
        <dbReference type="Proteomes" id="UP000274920"/>
    </source>
</evidence>
<proteinExistence type="predicted"/>
<dbReference type="eggNOG" id="ENOG50334BR">
    <property type="taxonomic scope" value="Bacteria"/>
</dbReference>
<evidence type="ECO:0000313" key="2">
    <source>
        <dbReference type="EMBL" id="RRK33177.1"/>
    </source>
</evidence>
<name>N2AZK6_9FIRM</name>